<comment type="caution">
    <text evidence="1">The sequence shown here is derived from an EMBL/GenBank/DDBJ whole genome shotgun (WGS) entry which is preliminary data.</text>
</comment>
<reference evidence="1 2" key="1">
    <citation type="journal article" date="2017" name="Nat. Commun.">
        <title>In situ click chemistry generation of cyclooxygenase-2 inhibitors.</title>
        <authorList>
            <person name="Bhardwaj A."/>
            <person name="Kaur J."/>
            <person name="Wuest M."/>
            <person name="Wuest F."/>
        </authorList>
    </citation>
    <scope>NUCLEOTIDE SEQUENCE [LARGE SCALE GENOMIC DNA]</scope>
    <source>
        <strain evidence="1">S2_018_000_R2_106</strain>
    </source>
</reference>
<proteinExistence type="predicted"/>
<gene>
    <name evidence="1" type="ORF">DI628_05290</name>
</gene>
<evidence type="ECO:0000313" key="1">
    <source>
        <dbReference type="EMBL" id="TKW62035.1"/>
    </source>
</evidence>
<dbReference type="AlphaFoldDB" id="A0A6N4RDF6"/>
<sequence length="74" mass="8375">MTNTKSLVSFDELPDVAHVRLLTVQKLFACSPSTVWRWVQRGLIPKPHKISTITVWNVGELRKTLNAMGEQSRG</sequence>
<organism evidence="1 2">
    <name type="scientific">Blastochloris viridis</name>
    <name type="common">Rhodopseudomonas viridis</name>
    <dbReference type="NCBI Taxonomy" id="1079"/>
    <lineage>
        <taxon>Bacteria</taxon>
        <taxon>Pseudomonadati</taxon>
        <taxon>Pseudomonadota</taxon>
        <taxon>Alphaproteobacteria</taxon>
        <taxon>Hyphomicrobiales</taxon>
        <taxon>Blastochloridaceae</taxon>
        <taxon>Blastochloris</taxon>
    </lineage>
</organism>
<accession>A0A6N4RDF6</accession>
<protein>
    <submittedName>
        <fullName evidence="1">Helix-turn-helix domain-containing protein</fullName>
    </submittedName>
</protein>
<name>A0A6N4RDF6_BLAVI</name>
<evidence type="ECO:0000313" key="2">
    <source>
        <dbReference type="Proteomes" id="UP000320948"/>
    </source>
</evidence>
<dbReference type="Proteomes" id="UP000320948">
    <property type="component" value="Unassembled WGS sequence"/>
</dbReference>
<dbReference type="EMBL" id="VAFM01000001">
    <property type="protein sequence ID" value="TKW62035.1"/>
    <property type="molecule type" value="Genomic_DNA"/>
</dbReference>